<organism evidence="2 3">
    <name type="scientific">Polychaeton citri CBS 116435</name>
    <dbReference type="NCBI Taxonomy" id="1314669"/>
    <lineage>
        <taxon>Eukaryota</taxon>
        <taxon>Fungi</taxon>
        <taxon>Dikarya</taxon>
        <taxon>Ascomycota</taxon>
        <taxon>Pezizomycotina</taxon>
        <taxon>Dothideomycetes</taxon>
        <taxon>Dothideomycetidae</taxon>
        <taxon>Capnodiales</taxon>
        <taxon>Capnodiaceae</taxon>
        <taxon>Polychaeton</taxon>
    </lineage>
</organism>
<accession>A0A9P4PZQ0</accession>
<sequence>MKFTAPTFGLILAFHSSIARGATAVFMSTAIGAVVTEQIEFWFNTVPAKDWDKNTAADISCVMDPATGGSCSASNGYSASGTYGMHKLCVESFKWSPNPCLQ</sequence>
<dbReference type="AlphaFoldDB" id="A0A9P4PZQ0"/>
<evidence type="ECO:0000313" key="2">
    <source>
        <dbReference type="EMBL" id="KAF2715851.1"/>
    </source>
</evidence>
<proteinExistence type="predicted"/>
<gene>
    <name evidence="2" type="ORF">K431DRAFT_299136</name>
</gene>
<keyword evidence="1" id="KW-0732">Signal</keyword>
<evidence type="ECO:0000313" key="3">
    <source>
        <dbReference type="Proteomes" id="UP000799441"/>
    </source>
</evidence>
<reference evidence="2" key="1">
    <citation type="journal article" date="2020" name="Stud. Mycol.">
        <title>101 Dothideomycetes genomes: a test case for predicting lifestyles and emergence of pathogens.</title>
        <authorList>
            <person name="Haridas S."/>
            <person name="Albert R."/>
            <person name="Binder M."/>
            <person name="Bloem J."/>
            <person name="Labutti K."/>
            <person name="Salamov A."/>
            <person name="Andreopoulos B."/>
            <person name="Baker S."/>
            <person name="Barry K."/>
            <person name="Bills G."/>
            <person name="Bluhm B."/>
            <person name="Cannon C."/>
            <person name="Castanera R."/>
            <person name="Culley D."/>
            <person name="Daum C."/>
            <person name="Ezra D."/>
            <person name="Gonzalez J."/>
            <person name="Henrissat B."/>
            <person name="Kuo A."/>
            <person name="Liang C."/>
            <person name="Lipzen A."/>
            <person name="Lutzoni F."/>
            <person name="Magnuson J."/>
            <person name="Mondo S."/>
            <person name="Nolan M."/>
            <person name="Ohm R."/>
            <person name="Pangilinan J."/>
            <person name="Park H.-J."/>
            <person name="Ramirez L."/>
            <person name="Alfaro M."/>
            <person name="Sun H."/>
            <person name="Tritt A."/>
            <person name="Yoshinaga Y."/>
            <person name="Zwiers L.-H."/>
            <person name="Turgeon B."/>
            <person name="Goodwin S."/>
            <person name="Spatafora J."/>
            <person name="Crous P."/>
            <person name="Grigoriev I."/>
        </authorList>
    </citation>
    <scope>NUCLEOTIDE SEQUENCE</scope>
    <source>
        <strain evidence="2">CBS 116435</strain>
    </source>
</reference>
<comment type="caution">
    <text evidence="2">The sequence shown here is derived from an EMBL/GenBank/DDBJ whole genome shotgun (WGS) entry which is preliminary data.</text>
</comment>
<feature type="chain" id="PRO_5040364903" evidence="1">
    <location>
        <begin position="25"/>
        <end position="102"/>
    </location>
</feature>
<evidence type="ECO:0000256" key="1">
    <source>
        <dbReference type="SAM" id="SignalP"/>
    </source>
</evidence>
<feature type="signal peptide" evidence="1">
    <location>
        <begin position="1"/>
        <end position="24"/>
    </location>
</feature>
<name>A0A9P4PZQ0_9PEZI</name>
<protein>
    <submittedName>
        <fullName evidence="2">Uncharacterized protein</fullName>
    </submittedName>
</protein>
<keyword evidence="3" id="KW-1185">Reference proteome</keyword>
<dbReference type="EMBL" id="MU003961">
    <property type="protein sequence ID" value="KAF2715851.1"/>
    <property type="molecule type" value="Genomic_DNA"/>
</dbReference>
<dbReference type="Proteomes" id="UP000799441">
    <property type="component" value="Unassembled WGS sequence"/>
</dbReference>